<keyword evidence="3" id="KW-1185">Reference proteome</keyword>
<protein>
    <submittedName>
        <fullName evidence="2">Transposase</fullName>
    </submittedName>
</protein>
<dbReference type="InterPro" id="IPR008490">
    <property type="entry name" value="Transposase_InsH_N"/>
</dbReference>
<dbReference type="EMBL" id="JBHTJT010000009">
    <property type="protein sequence ID" value="MFD0979986.1"/>
    <property type="molecule type" value="Genomic_DNA"/>
</dbReference>
<dbReference type="Proteomes" id="UP001597108">
    <property type="component" value="Unassembled WGS sequence"/>
</dbReference>
<sequence>MRMMVIGYVMGVSSKRCFCDEVDPNLACILFCRLEPKGKVQDHSTFYRIRHGKFRESNLLRQVFVATVERSIPCPVMAFLSTPA</sequence>
<dbReference type="RefSeq" id="WP_386074325.1">
    <property type="nucleotide sequence ID" value="NZ_JBHTJT010000009.1"/>
</dbReference>
<reference evidence="3" key="1">
    <citation type="journal article" date="2019" name="Int. J. Syst. Evol. Microbiol.">
        <title>The Global Catalogue of Microorganisms (GCM) 10K type strain sequencing project: providing services to taxonomists for standard genome sequencing and annotation.</title>
        <authorList>
            <consortium name="The Broad Institute Genomics Platform"/>
            <consortium name="The Broad Institute Genome Sequencing Center for Infectious Disease"/>
            <person name="Wu L."/>
            <person name="Ma J."/>
        </authorList>
    </citation>
    <scope>NUCLEOTIDE SEQUENCE [LARGE SCALE GENOMIC DNA]</scope>
    <source>
        <strain evidence="3">CCUG 60524</strain>
    </source>
</reference>
<evidence type="ECO:0000313" key="2">
    <source>
        <dbReference type="EMBL" id="MFD0979986.1"/>
    </source>
</evidence>
<evidence type="ECO:0000259" key="1">
    <source>
        <dbReference type="Pfam" id="PF05598"/>
    </source>
</evidence>
<proteinExistence type="predicted"/>
<gene>
    <name evidence="2" type="ORF">ACFQ2S_10005</name>
</gene>
<evidence type="ECO:0000313" key="3">
    <source>
        <dbReference type="Proteomes" id="UP001597108"/>
    </source>
</evidence>
<name>A0ABW3IPX1_9RHOB</name>
<comment type="caution">
    <text evidence="2">The sequence shown here is derived from an EMBL/GenBank/DDBJ whole genome shotgun (WGS) entry which is preliminary data.</text>
</comment>
<feature type="domain" description="Transposase InsH N-terminal" evidence="1">
    <location>
        <begin position="2"/>
        <end position="51"/>
    </location>
</feature>
<organism evidence="2 3">
    <name type="scientific">Tropicimonas aquimaris</name>
    <dbReference type="NCBI Taxonomy" id="914152"/>
    <lineage>
        <taxon>Bacteria</taxon>
        <taxon>Pseudomonadati</taxon>
        <taxon>Pseudomonadota</taxon>
        <taxon>Alphaproteobacteria</taxon>
        <taxon>Rhodobacterales</taxon>
        <taxon>Roseobacteraceae</taxon>
        <taxon>Tropicimonas</taxon>
    </lineage>
</organism>
<accession>A0ABW3IPX1</accession>
<dbReference type="Pfam" id="PF05598">
    <property type="entry name" value="DUF772"/>
    <property type="match status" value="1"/>
</dbReference>